<organism evidence="1 2">
    <name type="scientific">Bradyrhizobium denitrificans</name>
    <dbReference type="NCBI Taxonomy" id="2734912"/>
    <lineage>
        <taxon>Bacteria</taxon>
        <taxon>Pseudomonadati</taxon>
        <taxon>Pseudomonadota</taxon>
        <taxon>Alphaproteobacteria</taxon>
        <taxon>Hyphomicrobiales</taxon>
        <taxon>Nitrobacteraceae</taxon>
        <taxon>Bradyrhizobium</taxon>
    </lineage>
</organism>
<evidence type="ECO:0000313" key="1">
    <source>
        <dbReference type="EMBL" id="MBR1137536.1"/>
    </source>
</evidence>
<comment type="caution">
    <text evidence="1">The sequence shown here is derived from an EMBL/GenBank/DDBJ whole genome shotgun (WGS) entry which is preliminary data.</text>
</comment>
<reference evidence="2" key="1">
    <citation type="journal article" date="2021" name="ISME J.">
        <title>Evolutionary origin and ecological implication of a unique nif island in free-living Bradyrhizobium lineages.</title>
        <authorList>
            <person name="Tao J."/>
        </authorList>
    </citation>
    <scope>NUCLEOTIDE SEQUENCE [LARGE SCALE GENOMIC DNA]</scope>
    <source>
        <strain evidence="2">SZCCT0094</strain>
    </source>
</reference>
<sequence length="267" mass="29893">MTPLLAEWPRTHYVAGGNNPFLIYVVYGWVDLDRPLSRSAYRSSGVPDGIDLLSYGPTEHPDVVRRFRTGHPWTRLIAEDPDLAAIVAAQDCCLVVKGDIADPRTLSYFRDVIGLLAFCLDVGGVAIYDPQMLKWWSPTEWRTRAFNVGHCAPRHHVVTLISPDGDGTEWVHTRGMRKFGRPDLSIHRLRTEHREAILDLVNRFIDLLAFGARVPDGQPIRLAGLPAGMTCWRRGDENDPDFNNEHIEIVWPEAGTGAAVPSPQASR</sequence>
<dbReference type="RefSeq" id="WP_172238464.1">
    <property type="nucleotide sequence ID" value="NZ_JABFDP010000019.1"/>
</dbReference>
<evidence type="ECO:0000313" key="2">
    <source>
        <dbReference type="Proteomes" id="UP001314635"/>
    </source>
</evidence>
<protein>
    <recommendedName>
        <fullName evidence="3">DUF4261 domain-containing protein</fullName>
    </recommendedName>
</protein>
<keyword evidence="2" id="KW-1185">Reference proteome</keyword>
<name>A0ABS5GAB6_9BRAD</name>
<dbReference type="Proteomes" id="UP001314635">
    <property type="component" value="Unassembled WGS sequence"/>
</dbReference>
<dbReference type="EMBL" id="JAFCLK010000015">
    <property type="protein sequence ID" value="MBR1137536.1"/>
    <property type="molecule type" value="Genomic_DNA"/>
</dbReference>
<gene>
    <name evidence="1" type="ORF">JQ619_17350</name>
</gene>
<accession>A0ABS5GAB6</accession>
<evidence type="ECO:0008006" key="3">
    <source>
        <dbReference type="Google" id="ProtNLM"/>
    </source>
</evidence>
<proteinExistence type="predicted"/>